<dbReference type="Gene3D" id="3.10.310.50">
    <property type="match status" value="1"/>
</dbReference>
<feature type="transmembrane region" description="Helical" evidence="1">
    <location>
        <begin position="55"/>
        <end position="74"/>
    </location>
</feature>
<feature type="domain" description="TPM" evidence="2">
    <location>
        <begin position="81"/>
        <end position="203"/>
    </location>
</feature>
<dbReference type="OrthoDB" id="9810918at2"/>
<evidence type="ECO:0000259" key="2">
    <source>
        <dbReference type="Pfam" id="PF04536"/>
    </source>
</evidence>
<dbReference type="AlphaFoldDB" id="A0A2N7TRU9"/>
<dbReference type="PANTHER" id="PTHR30373">
    <property type="entry name" value="UPF0603 PROTEIN YGCG"/>
    <property type="match status" value="1"/>
</dbReference>
<proteinExistence type="predicted"/>
<keyword evidence="4" id="KW-1185">Reference proteome</keyword>
<organism evidence="3 4">
    <name type="scientific">Halomonas heilongjiangensis</name>
    <dbReference type="NCBI Taxonomy" id="1387883"/>
    <lineage>
        <taxon>Bacteria</taxon>
        <taxon>Pseudomonadati</taxon>
        <taxon>Pseudomonadota</taxon>
        <taxon>Gammaproteobacteria</taxon>
        <taxon>Oceanospirillales</taxon>
        <taxon>Halomonadaceae</taxon>
        <taxon>Halomonas</taxon>
    </lineage>
</organism>
<reference evidence="3 4" key="1">
    <citation type="submission" date="2018-01" db="EMBL/GenBank/DDBJ databases">
        <title>Halomonas endophytica sp. nov., isolated from storage liquid in the stems of Populus euphratica.</title>
        <authorList>
            <person name="Chen C."/>
        </authorList>
    </citation>
    <scope>NUCLEOTIDE SEQUENCE [LARGE SCALE GENOMIC DNA]</scope>
    <source>
        <strain evidence="3 4">DSM 26881</strain>
    </source>
</reference>
<name>A0A2N7TRU9_9GAMM</name>
<evidence type="ECO:0000313" key="3">
    <source>
        <dbReference type="EMBL" id="PMR70905.1"/>
    </source>
</evidence>
<gene>
    <name evidence="3" type="ORF">C1H66_04445</name>
</gene>
<dbReference type="PANTHER" id="PTHR30373:SF2">
    <property type="entry name" value="UPF0603 PROTEIN YGCG"/>
    <property type="match status" value="1"/>
</dbReference>
<dbReference type="EMBL" id="PNRE01000023">
    <property type="protein sequence ID" value="PMR70905.1"/>
    <property type="molecule type" value="Genomic_DNA"/>
</dbReference>
<keyword evidence="1" id="KW-0812">Transmembrane</keyword>
<comment type="caution">
    <text evidence="3">The sequence shown here is derived from an EMBL/GenBank/DDBJ whole genome shotgun (WGS) entry which is preliminary data.</text>
</comment>
<dbReference type="Pfam" id="PF04536">
    <property type="entry name" value="TPM_phosphatase"/>
    <property type="match status" value="1"/>
</dbReference>
<feature type="transmembrane region" description="Helical" evidence="1">
    <location>
        <begin position="28"/>
        <end position="49"/>
    </location>
</feature>
<keyword evidence="1" id="KW-1133">Transmembrane helix</keyword>
<evidence type="ECO:0000313" key="4">
    <source>
        <dbReference type="Proteomes" id="UP000235346"/>
    </source>
</evidence>
<evidence type="ECO:0000256" key="1">
    <source>
        <dbReference type="SAM" id="Phobius"/>
    </source>
</evidence>
<dbReference type="Proteomes" id="UP000235346">
    <property type="component" value="Unassembled WGS sequence"/>
</dbReference>
<sequence>MGRRADGAAVAGLLRGEPRRHRALRGGVLAVAVVPVVGAGLLLLALLLAGRGWRLAWWGPLGLAALVLLGSPWWPRGPELVEDRVGLLADAERERLSDYHALLGADHGIDYRVVIGRELGDLDRFAVDHFRRHGLGAGGDAGRGLLLVLDVAANEVRLEVGHGLEAVFVDAFVAYVEARQMTEFFAVGRVADGILASTELIVAQAETAEGEVLPALAGSGGAGARMPARLGEGATAADEAQVVIADGATPHDVLAAYRRAMQQRNDNPELAIYGRETRRMLADWVMTPAQMDNMARSLAGCPVARELTAADARRVVLLAPVAERRCPPYFFVREGEAWRLDLAGMMQAVRFGRDNRWRLEVGALGPYGFGFEGMALDANGYPVVP</sequence>
<protein>
    <recommendedName>
        <fullName evidence="2">TPM domain-containing protein</fullName>
    </recommendedName>
</protein>
<accession>A0A2N7TRU9</accession>
<keyword evidence="1" id="KW-0472">Membrane</keyword>
<dbReference type="InterPro" id="IPR007621">
    <property type="entry name" value="TPM_dom"/>
</dbReference>